<evidence type="ECO:0008006" key="3">
    <source>
        <dbReference type="Google" id="ProtNLM"/>
    </source>
</evidence>
<dbReference type="AlphaFoldDB" id="A0A244ERP2"/>
<organism evidence="1 2">
    <name type="scientific">Pseudomonas syringae</name>
    <dbReference type="NCBI Taxonomy" id="317"/>
    <lineage>
        <taxon>Bacteria</taxon>
        <taxon>Pseudomonadati</taxon>
        <taxon>Pseudomonadota</taxon>
        <taxon>Gammaproteobacteria</taxon>
        <taxon>Pseudomonadales</taxon>
        <taxon>Pseudomonadaceae</taxon>
        <taxon>Pseudomonas</taxon>
    </lineage>
</organism>
<proteinExistence type="predicted"/>
<dbReference type="EMBL" id="MTSA01000008">
    <property type="protein sequence ID" value="OUM07098.1"/>
    <property type="molecule type" value="Genomic_DNA"/>
</dbReference>
<dbReference type="Proteomes" id="UP000195128">
    <property type="component" value="Unassembled WGS sequence"/>
</dbReference>
<dbReference type="RefSeq" id="WP_179149252.1">
    <property type="nucleotide sequence ID" value="NZ_MTSA01000008.1"/>
</dbReference>
<evidence type="ECO:0000313" key="1">
    <source>
        <dbReference type="EMBL" id="OUM07098.1"/>
    </source>
</evidence>
<sequence length="962" mass="105082">MSNSLKGILRRARAGTVTQGWGAIVAISRSDLNRHIEQQYIERYPRLAFLPLFTGDIGMDEHQVDTLRLTGIELGVPTLSFQATSSRDTSVLVIMNIVAGRYSGLHQPAGSATTVSTSFRIAEPMGFRLTMTAHLVSDDSGHVTLDLAKGTGFHCNLAGLDEGVNQLLADFFAGQFSQIAIHRSVFSMVPAALGQYQAQLPQGFRMLTRSAPGAMNTAAKNFGDGALLLFMKLRGSAAEGRFPPTRDFVYPIPTVPGPDNQGKYGTVVMLSHEMLLGRQRVSLPDSIKFAAGDAFQASEQHALHDRLVFGSMLTTPFSVAPRVSTIQAGQSQRFMLHNPQGQEVPVLSWKAFSLQSHRPDGHGSISATGVYTAPDPALMGHDALRVVITATYEASGEAVTASALLSVVYESMELAPRVMVVAGGGAALQSVSLRASALDGSPIDWGLLGNEYGELSEVEGGALFVPDEKRSGKRALITQQIEAQGSESGIATVLIVNGQQMLRIEPAFVPRARRSVPVQLQDDSALLAGLARRWKVVGGAGSVDQQGRFMPPDDPVVTSSVVSCEVIHNGVVLACGYSVIELSEVIDEPRWKELSLFTVTVPGGPVQNSQGSLYPNGYQQLRLQVKTQTMPVNNVEYDLSAIELASMRLVDNETHQNLESVSPILEGIPEKGGQAWQTRLEHNRFELASPGAVATDADLNIPNIISQNFYLHSRALVNFEGVFYATFQDEENKWWTSLDLDDINSKVSITPRRLPVFDTANYTFVPTRVWGGGSNPTPEPPAEGAADDTFDFHPRTIDYWTLSVRNPETQQWVGFETMTFLSAQEDVPVTSIILWEAELVDEIMFSWTGYIFDDSAKTADAEKIRFDEGVRYIGIAPELLDFNVDKSVFEKGKLVISLHRSDDVVFVDPEVPERKRLSGSLAVLLIDHQGNTHKRKISFLPDSIVGRRNRLMHTLYSPTLSS</sequence>
<evidence type="ECO:0000313" key="2">
    <source>
        <dbReference type="Proteomes" id="UP000195128"/>
    </source>
</evidence>
<gene>
    <name evidence="1" type="ORF">BW686_11845</name>
</gene>
<accession>A0A244ERP2</accession>
<name>A0A244ERP2_PSESX</name>
<comment type="caution">
    <text evidence="1">The sequence shown here is derived from an EMBL/GenBank/DDBJ whole genome shotgun (WGS) entry which is preliminary data.</text>
</comment>
<protein>
    <recommendedName>
        <fullName evidence="3">Imidazoleglycerol-phosphate synthase</fullName>
    </recommendedName>
</protein>
<reference evidence="1 2" key="1">
    <citation type="submission" date="2017-01" db="EMBL/GenBank/DDBJ databases">
        <authorList>
            <person name="Mah S.A."/>
            <person name="Swanson W.J."/>
            <person name="Moy G.W."/>
            <person name="Vacquier V.D."/>
        </authorList>
    </citation>
    <scope>NUCLEOTIDE SEQUENCE [LARGE SCALE GENOMIC DNA]</scope>
    <source>
        <strain evidence="1">PDD-32b-74</strain>
    </source>
</reference>